<dbReference type="EMBL" id="BMOY01000015">
    <property type="protein sequence ID" value="GGJ04395.1"/>
    <property type="molecule type" value="Genomic_DNA"/>
</dbReference>
<name>A0A917K8T8_9BACL</name>
<comment type="caution">
    <text evidence="1">The sequence shown here is derived from an EMBL/GenBank/DDBJ whole genome shotgun (WGS) entry which is preliminary data.</text>
</comment>
<organism evidence="1 2">
    <name type="scientific">Alicyclobacillus cellulosilyticus</name>
    <dbReference type="NCBI Taxonomy" id="1003997"/>
    <lineage>
        <taxon>Bacteria</taxon>
        <taxon>Bacillati</taxon>
        <taxon>Bacillota</taxon>
        <taxon>Bacilli</taxon>
        <taxon>Bacillales</taxon>
        <taxon>Alicyclobacillaceae</taxon>
        <taxon>Alicyclobacillus</taxon>
    </lineage>
</organism>
<reference evidence="1" key="1">
    <citation type="journal article" date="2014" name="Int. J. Syst. Evol. Microbiol.">
        <title>Complete genome sequence of Corynebacterium casei LMG S-19264T (=DSM 44701T), isolated from a smear-ripened cheese.</title>
        <authorList>
            <consortium name="US DOE Joint Genome Institute (JGI-PGF)"/>
            <person name="Walter F."/>
            <person name="Albersmeier A."/>
            <person name="Kalinowski J."/>
            <person name="Ruckert C."/>
        </authorList>
    </citation>
    <scope>NUCLEOTIDE SEQUENCE</scope>
    <source>
        <strain evidence="1">JCM 18487</strain>
    </source>
</reference>
<dbReference type="AlphaFoldDB" id="A0A917K8T8"/>
<evidence type="ECO:0008006" key="3">
    <source>
        <dbReference type="Google" id="ProtNLM"/>
    </source>
</evidence>
<accession>A0A917K8T8</accession>
<evidence type="ECO:0000313" key="2">
    <source>
        <dbReference type="Proteomes" id="UP000637695"/>
    </source>
</evidence>
<dbReference type="Pfam" id="PF14395">
    <property type="entry name" value="COOH-NH2_lig"/>
    <property type="match status" value="1"/>
</dbReference>
<evidence type="ECO:0000313" key="1">
    <source>
        <dbReference type="EMBL" id="GGJ04395.1"/>
    </source>
</evidence>
<keyword evidence="2" id="KW-1185">Reference proteome</keyword>
<dbReference type="RefSeq" id="WP_188881786.1">
    <property type="nucleotide sequence ID" value="NZ_BMOY01000015.1"/>
</dbReference>
<gene>
    <name evidence="1" type="ORF">GCM10010885_12040</name>
</gene>
<proteinExistence type="predicted"/>
<protein>
    <recommendedName>
        <fullName evidence="3">PhiEco32-like amidoligase-type 2 protein</fullName>
    </recommendedName>
</protein>
<sequence length="497" mass="56095">MAFYLLHANQPSARRLIRRVPRLCNYRASNAITESDVVLRWGPAVESDPVAARVLNARRAVERTVSRVYMGKLLRRAGIRFPTREQLADPTHAPTRFVRHFRIPVFDLQPIACFQAEAEPLWLNRRIQRVSETFTEVALDDDPAAVRAKRLAVRALHALGLDFGLVSMGMNAQGFLYVVDVTPSPVLEGRLLELFAEAVEQFITREEMLARDGFGPVRMGADIELMLRNAQGKMVLASKFLPRKGRVGCDDRSVRYDGQRLPLMELRPDPDTNPLVLLENLRQTMVEAASAINRSQIEWRAGSSPFRPYTTGGHLHFSGVPLSSHLVRVLDNYVGLPLMMVENHATARQRRPRYGFLGDVRMKKHGGFEYRTPASFVVDPDITAAALCLAHLVVSHHRTLPVWDIYEPSLQAAFYDGDPRPLWPVFERTAAAVRSLPGYERYRDHIEPLYRMIEAGATWNEDVDVRAVWNIPVVRAASARSHPARSHPARLGLTIQG</sequence>
<dbReference type="InterPro" id="IPR025681">
    <property type="entry name" value="COOH-NH2_lig"/>
</dbReference>
<reference evidence="1" key="2">
    <citation type="submission" date="2020-09" db="EMBL/GenBank/DDBJ databases">
        <authorList>
            <person name="Sun Q."/>
            <person name="Ohkuma M."/>
        </authorList>
    </citation>
    <scope>NUCLEOTIDE SEQUENCE</scope>
    <source>
        <strain evidence="1">JCM 18487</strain>
    </source>
</reference>
<dbReference type="Proteomes" id="UP000637695">
    <property type="component" value="Unassembled WGS sequence"/>
</dbReference>